<dbReference type="InterPro" id="IPR027417">
    <property type="entry name" value="P-loop_NTPase"/>
</dbReference>
<comment type="caution">
    <text evidence="2">The sequence shown here is derived from an EMBL/GenBank/DDBJ whole genome shotgun (WGS) entry which is preliminary data.</text>
</comment>
<dbReference type="PANTHER" id="PTHR37512:SF1">
    <property type="entry name" value="NADR_TTD14 AAA DOMAIN-CONTAINING PROTEIN"/>
    <property type="match status" value="1"/>
</dbReference>
<dbReference type="InterPro" id="IPR052735">
    <property type="entry name" value="NAD_biosynth-regulator"/>
</dbReference>
<dbReference type="PANTHER" id="PTHR37512">
    <property type="entry name" value="TRIFUNCTIONAL NAD BIOSYNTHESIS/REGULATOR PROTEIN NADR"/>
    <property type="match status" value="1"/>
</dbReference>
<dbReference type="InterPro" id="IPR038727">
    <property type="entry name" value="NadR/Ttd14_AAA_dom"/>
</dbReference>
<evidence type="ECO:0000259" key="1">
    <source>
        <dbReference type="Pfam" id="PF13521"/>
    </source>
</evidence>
<dbReference type="Proteomes" id="UP000249645">
    <property type="component" value="Unassembled WGS sequence"/>
</dbReference>
<dbReference type="AlphaFoldDB" id="A0A2W5ENF6"/>
<dbReference type="EMBL" id="QFOI01000391">
    <property type="protein sequence ID" value="PZP43097.1"/>
    <property type="molecule type" value="Genomic_DNA"/>
</dbReference>
<dbReference type="Pfam" id="PF13521">
    <property type="entry name" value="AAA_28"/>
    <property type="match status" value="1"/>
</dbReference>
<name>A0A2W5ENF6_9SPHI</name>
<organism evidence="2 3">
    <name type="scientific">Pseudopedobacter saltans</name>
    <dbReference type="NCBI Taxonomy" id="151895"/>
    <lineage>
        <taxon>Bacteria</taxon>
        <taxon>Pseudomonadati</taxon>
        <taxon>Bacteroidota</taxon>
        <taxon>Sphingobacteriia</taxon>
        <taxon>Sphingobacteriales</taxon>
        <taxon>Sphingobacteriaceae</taxon>
        <taxon>Pseudopedobacter</taxon>
    </lineage>
</organism>
<feature type="domain" description="NadR/Ttd14 AAA" evidence="1">
    <location>
        <begin position="3"/>
        <end position="163"/>
    </location>
</feature>
<dbReference type="Gene3D" id="3.40.50.300">
    <property type="entry name" value="P-loop containing nucleotide triphosphate hydrolases"/>
    <property type="match status" value="1"/>
</dbReference>
<proteinExistence type="predicted"/>
<evidence type="ECO:0000313" key="3">
    <source>
        <dbReference type="Proteomes" id="UP000249645"/>
    </source>
</evidence>
<evidence type="ECO:0000313" key="2">
    <source>
        <dbReference type="EMBL" id="PZP43097.1"/>
    </source>
</evidence>
<protein>
    <submittedName>
        <fullName evidence="2">ATPase</fullName>
    </submittedName>
</protein>
<sequence length="175" mass="20883">MKKIVVIGPESTGKSSLCEQLAKHFNTYWCEEYARQYLLDNGKNYSFDELLTIAKGQLQLEEETTRKAQAENKEFVFIDTDMYVMKVWSEYVFEKCDNFILDEIVRRQYDYYFLANIDLPWTPDELREYPDEKPRIELFHMYKDILENQSTPWSLISGTGEERFEMAFKIVESIS</sequence>
<accession>A0A2W5ENF6</accession>
<reference evidence="2 3" key="1">
    <citation type="submission" date="2017-11" db="EMBL/GenBank/DDBJ databases">
        <title>Infants hospitalized years apart are colonized by the same room-sourced microbial strains.</title>
        <authorList>
            <person name="Brooks B."/>
            <person name="Olm M.R."/>
            <person name="Firek B.A."/>
            <person name="Baker R."/>
            <person name="Thomas B.C."/>
            <person name="Morowitz M.J."/>
            <person name="Banfield J.F."/>
        </authorList>
    </citation>
    <scope>NUCLEOTIDE SEQUENCE [LARGE SCALE GENOMIC DNA]</scope>
    <source>
        <strain evidence="2">S2_009_000_R2_76</strain>
    </source>
</reference>
<gene>
    <name evidence="2" type="ORF">DI598_16150</name>
</gene>
<dbReference type="SUPFAM" id="SSF52540">
    <property type="entry name" value="P-loop containing nucleoside triphosphate hydrolases"/>
    <property type="match status" value="1"/>
</dbReference>